<keyword evidence="10" id="KW-1185">Reference proteome</keyword>
<comment type="similarity">
    <text evidence="2 6">Belongs to the flagella basal body rod proteins family.</text>
</comment>
<keyword evidence="9" id="KW-0966">Cell projection</keyword>
<dbReference type="InterPro" id="IPR006300">
    <property type="entry name" value="FlgB"/>
</dbReference>
<dbReference type="NCBIfam" id="TIGR01396">
    <property type="entry name" value="FlgB"/>
    <property type="match status" value="1"/>
</dbReference>
<feature type="domain" description="Flagellar basal body rod protein N-terminal" evidence="8">
    <location>
        <begin position="15"/>
        <end position="35"/>
    </location>
</feature>
<evidence type="ECO:0000259" key="8">
    <source>
        <dbReference type="Pfam" id="PF00460"/>
    </source>
</evidence>
<comment type="subcellular location">
    <subcellularLocation>
        <location evidence="1 6">Bacterial flagellum basal body</location>
    </subcellularLocation>
</comment>
<dbReference type="RefSeq" id="WP_270452327.1">
    <property type="nucleotide sequence ID" value="NZ_JADPIE010000001.1"/>
</dbReference>
<organism evidence="9 10">
    <name type="scientific">Halonatronomonas betaini</name>
    <dbReference type="NCBI Taxonomy" id="2778430"/>
    <lineage>
        <taxon>Bacteria</taxon>
        <taxon>Bacillati</taxon>
        <taxon>Bacillota</taxon>
        <taxon>Clostridia</taxon>
        <taxon>Halanaerobiales</taxon>
        <taxon>Halarsenatibacteraceae</taxon>
        <taxon>Halonatronomonas</taxon>
    </lineage>
</organism>
<sequence>MNRVMQILEQGIDGASRRQNHISNNIANADTPGYKRQDIDFKSALRKLAEPGQGLSLSKTRNNHLAGRTKSNSGLNYFKERNTSFRVDGGNVDIEREMAEMAKNNVYFDTLAQQLDAGFNRIHSVLDRSGG</sequence>
<dbReference type="PANTHER" id="PTHR30435">
    <property type="entry name" value="FLAGELLAR PROTEIN"/>
    <property type="match status" value="1"/>
</dbReference>
<evidence type="ECO:0000256" key="1">
    <source>
        <dbReference type="ARBA" id="ARBA00004117"/>
    </source>
</evidence>
<comment type="function">
    <text evidence="5 6">Structural component of flagellum, the bacterial motility apparatus. Part of the rod structure of flagellar basal body.</text>
</comment>
<proteinExistence type="inferred from homology"/>
<gene>
    <name evidence="9" type="primary">flgB</name>
    <name evidence="9" type="ORF">I0Q91_01170</name>
</gene>
<keyword evidence="9" id="KW-0282">Flagellum</keyword>
<dbReference type="InterPro" id="IPR001444">
    <property type="entry name" value="Flag_bb_rod_N"/>
</dbReference>
<accession>A0A931AMT0</accession>
<name>A0A931AMT0_9FIRM</name>
<dbReference type="Proteomes" id="UP000621436">
    <property type="component" value="Unassembled WGS sequence"/>
</dbReference>
<evidence type="ECO:0000313" key="10">
    <source>
        <dbReference type="Proteomes" id="UP000621436"/>
    </source>
</evidence>
<evidence type="ECO:0000256" key="2">
    <source>
        <dbReference type="ARBA" id="ARBA00009677"/>
    </source>
</evidence>
<dbReference type="PIRSF" id="PIRSF002889">
    <property type="entry name" value="Rod_FlgB"/>
    <property type="match status" value="1"/>
</dbReference>
<dbReference type="GO" id="GO:0071978">
    <property type="term" value="P:bacterial-type flagellum-dependent swarming motility"/>
    <property type="evidence" value="ECO:0007669"/>
    <property type="project" value="TreeGrafter"/>
</dbReference>
<comment type="subunit">
    <text evidence="6">The basal body constitutes a major portion of the flagellar organelle and consists of a number of rings mounted on a central rod.</text>
</comment>
<dbReference type="AlphaFoldDB" id="A0A931AMT0"/>
<keyword evidence="9" id="KW-0969">Cilium</keyword>
<evidence type="ECO:0000256" key="6">
    <source>
        <dbReference type="PIRNR" id="PIRNR002889"/>
    </source>
</evidence>
<evidence type="ECO:0000256" key="7">
    <source>
        <dbReference type="SAM" id="MobiDB-lite"/>
    </source>
</evidence>
<dbReference type="GO" id="GO:0030694">
    <property type="term" value="C:bacterial-type flagellum basal body, rod"/>
    <property type="evidence" value="ECO:0007669"/>
    <property type="project" value="InterPro"/>
</dbReference>
<evidence type="ECO:0000256" key="3">
    <source>
        <dbReference type="ARBA" id="ARBA00014376"/>
    </source>
</evidence>
<feature type="region of interest" description="Disordered" evidence="7">
    <location>
        <begin position="52"/>
        <end position="73"/>
    </location>
</feature>
<dbReference type="PANTHER" id="PTHR30435:SF12">
    <property type="entry name" value="FLAGELLAR BASAL BODY ROD PROTEIN FLGB"/>
    <property type="match status" value="1"/>
</dbReference>
<dbReference type="EMBL" id="JADPIE010000001">
    <property type="protein sequence ID" value="MBF8435678.1"/>
    <property type="molecule type" value="Genomic_DNA"/>
</dbReference>
<reference evidence="9" key="1">
    <citation type="submission" date="2020-11" db="EMBL/GenBank/DDBJ databases">
        <title>Halonatronomonas betainensis gen. nov., sp. nov. a novel haloalkaliphilic representative of the family Halanaerobiacae capable of betaine degradation.</title>
        <authorList>
            <person name="Boltyanskaya Y."/>
            <person name="Kevbrin V."/>
            <person name="Detkova E."/>
            <person name="Grouzdev D.S."/>
            <person name="Koziaeva V."/>
            <person name="Zhilina T."/>
        </authorList>
    </citation>
    <scope>NUCLEOTIDE SEQUENCE</scope>
    <source>
        <strain evidence="9">Z-7014</strain>
    </source>
</reference>
<evidence type="ECO:0000256" key="4">
    <source>
        <dbReference type="ARBA" id="ARBA00023143"/>
    </source>
</evidence>
<evidence type="ECO:0000256" key="5">
    <source>
        <dbReference type="ARBA" id="ARBA00024934"/>
    </source>
</evidence>
<keyword evidence="4 6" id="KW-0975">Bacterial flagellum</keyword>
<comment type="caution">
    <text evidence="9">The sequence shown here is derived from an EMBL/GenBank/DDBJ whole genome shotgun (WGS) entry which is preliminary data.</text>
</comment>
<dbReference type="Pfam" id="PF00460">
    <property type="entry name" value="Flg_bb_rod"/>
    <property type="match status" value="1"/>
</dbReference>
<protein>
    <recommendedName>
        <fullName evidence="3 6">Flagellar basal body rod protein FlgB</fullName>
    </recommendedName>
</protein>
<evidence type="ECO:0000313" key="9">
    <source>
        <dbReference type="EMBL" id="MBF8435678.1"/>
    </source>
</evidence>